<evidence type="ECO:0000313" key="11">
    <source>
        <dbReference type="EMBL" id="KAI1698514.1"/>
    </source>
</evidence>
<dbReference type="PANTHER" id="PTHR24392">
    <property type="entry name" value="ZINC FINGER PROTEIN"/>
    <property type="match status" value="1"/>
</dbReference>
<evidence type="ECO:0000256" key="6">
    <source>
        <dbReference type="ARBA" id="ARBA00023125"/>
    </source>
</evidence>
<keyword evidence="12" id="KW-1185">Reference proteome</keyword>
<feature type="region of interest" description="Disordered" evidence="9">
    <location>
        <begin position="1"/>
        <end position="73"/>
    </location>
</feature>
<dbReference type="PROSITE" id="PS50157">
    <property type="entry name" value="ZINC_FINGER_C2H2_2"/>
    <property type="match status" value="3"/>
</dbReference>
<dbReference type="InterPro" id="IPR013087">
    <property type="entry name" value="Znf_C2H2_type"/>
</dbReference>
<evidence type="ECO:0000256" key="3">
    <source>
        <dbReference type="ARBA" id="ARBA00022737"/>
    </source>
</evidence>
<feature type="domain" description="C2H2-type" evidence="10">
    <location>
        <begin position="75"/>
        <end position="102"/>
    </location>
</feature>
<evidence type="ECO:0000256" key="8">
    <source>
        <dbReference type="PROSITE-ProRule" id="PRU00042"/>
    </source>
</evidence>
<gene>
    <name evidence="11" type="ORF">DdX_17844</name>
</gene>
<organism evidence="11 12">
    <name type="scientific">Ditylenchus destructor</name>
    <dbReference type="NCBI Taxonomy" id="166010"/>
    <lineage>
        <taxon>Eukaryota</taxon>
        <taxon>Metazoa</taxon>
        <taxon>Ecdysozoa</taxon>
        <taxon>Nematoda</taxon>
        <taxon>Chromadorea</taxon>
        <taxon>Rhabditida</taxon>
        <taxon>Tylenchina</taxon>
        <taxon>Tylenchomorpha</taxon>
        <taxon>Sphaerularioidea</taxon>
        <taxon>Anguinidae</taxon>
        <taxon>Anguininae</taxon>
        <taxon>Ditylenchus</taxon>
    </lineage>
</organism>
<dbReference type="AlphaFoldDB" id="A0AAD4QYL9"/>
<keyword evidence="3" id="KW-0677">Repeat</keyword>
<dbReference type="Pfam" id="PF13909">
    <property type="entry name" value="zf-H2C2_5"/>
    <property type="match status" value="2"/>
</dbReference>
<dbReference type="Proteomes" id="UP001201812">
    <property type="component" value="Unassembled WGS sequence"/>
</dbReference>
<dbReference type="GO" id="GO:0003677">
    <property type="term" value="F:DNA binding"/>
    <property type="evidence" value="ECO:0007669"/>
    <property type="project" value="UniProtKB-KW"/>
</dbReference>
<evidence type="ECO:0000313" key="12">
    <source>
        <dbReference type="Proteomes" id="UP001201812"/>
    </source>
</evidence>
<keyword evidence="5" id="KW-0862">Zinc</keyword>
<feature type="domain" description="C2H2-type" evidence="10">
    <location>
        <begin position="131"/>
        <end position="155"/>
    </location>
</feature>
<evidence type="ECO:0000256" key="4">
    <source>
        <dbReference type="ARBA" id="ARBA00022771"/>
    </source>
</evidence>
<evidence type="ECO:0000256" key="7">
    <source>
        <dbReference type="ARBA" id="ARBA00023242"/>
    </source>
</evidence>
<keyword evidence="2" id="KW-0479">Metal-binding</keyword>
<accession>A0AAD4QYL9</accession>
<keyword evidence="6" id="KW-0238">DNA-binding</keyword>
<dbReference type="FunFam" id="3.30.160.60:FF:000448">
    <property type="entry name" value="RE1-silencing transcription factor A"/>
    <property type="match status" value="2"/>
</dbReference>
<feature type="domain" description="C2H2-type" evidence="10">
    <location>
        <begin position="103"/>
        <end position="130"/>
    </location>
</feature>
<dbReference type="InterPro" id="IPR036236">
    <property type="entry name" value="Znf_C2H2_sf"/>
</dbReference>
<dbReference type="GO" id="GO:0005634">
    <property type="term" value="C:nucleus"/>
    <property type="evidence" value="ECO:0007669"/>
    <property type="project" value="UniProtKB-SubCell"/>
</dbReference>
<dbReference type="SUPFAM" id="SSF57667">
    <property type="entry name" value="beta-beta-alpha zinc fingers"/>
    <property type="match status" value="2"/>
</dbReference>
<evidence type="ECO:0000256" key="2">
    <source>
        <dbReference type="ARBA" id="ARBA00022723"/>
    </source>
</evidence>
<keyword evidence="7" id="KW-0539">Nucleus</keyword>
<protein>
    <submittedName>
        <fullName evidence="11">C2H2-type zinc-finger domain-containing protein</fullName>
    </submittedName>
</protein>
<dbReference type="Gene3D" id="3.30.160.60">
    <property type="entry name" value="Classic Zinc Finger"/>
    <property type="match status" value="2"/>
</dbReference>
<sequence length="155" mass="18054">MNCDLKTKKSDNPYKRGSIQKTPGEAENQGRLPSKVHDRQNKNPEDGQCESSNKVSVVPKSGNSRDSKHKKKQLHKCDQCAFSSTKSRELVTHRRFHESTNIHKCDQCPYITDKPRNLKRHMLRHTGQKPFQCEQCSYASIQKTHLKRHIRFHHP</sequence>
<evidence type="ECO:0000259" key="10">
    <source>
        <dbReference type="PROSITE" id="PS50157"/>
    </source>
</evidence>
<dbReference type="SMART" id="SM00355">
    <property type="entry name" value="ZnF_C2H2"/>
    <property type="match status" value="3"/>
</dbReference>
<keyword evidence="4 8" id="KW-0863">Zinc-finger</keyword>
<feature type="compositionally biased region" description="Basic and acidic residues" evidence="9">
    <location>
        <begin position="35"/>
        <end position="45"/>
    </location>
</feature>
<dbReference type="GO" id="GO:0008270">
    <property type="term" value="F:zinc ion binding"/>
    <property type="evidence" value="ECO:0007669"/>
    <property type="project" value="UniProtKB-KW"/>
</dbReference>
<comment type="subcellular location">
    <subcellularLocation>
        <location evidence="1">Nucleus</location>
    </subcellularLocation>
</comment>
<name>A0AAD4QYL9_9BILA</name>
<evidence type="ECO:0000256" key="5">
    <source>
        <dbReference type="ARBA" id="ARBA00022833"/>
    </source>
</evidence>
<dbReference type="EMBL" id="JAKKPZ010000214">
    <property type="protein sequence ID" value="KAI1698514.1"/>
    <property type="molecule type" value="Genomic_DNA"/>
</dbReference>
<evidence type="ECO:0000256" key="9">
    <source>
        <dbReference type="SAM" id="MobiDB-lite"/>
    </source>
</evidence>
<proteinExistence type="predicted"/>
<reference evidence="11" key="1">
    <citation type="submission" date="2022-01" db="EMBL/GenBank/DDBJ databases">
        <title>Genome Sequence Resource for Two Populations of Ditylenchus destructor, the Migratory Endoparasitic Phytonematode.</title>
        <authorList>
            <person name="Zhang H."/>
            <person name="Lin R."/>
            <person name="Xie B."/>
        </authorList>
    </citation>
    <scope>NUCLEOTIDE SEQUENCE</scope>
    <source>
        <strain evidence="11">BazhouSP</strain>
    </source>
</reference>
<feature type="compositionally biased region" description="Basic and acidic residues" evidence="9">
    <location>
        <begin position="1"/>
        <end position="14"/>
    </location>
</feature>
<comment type="caution">
    <text evidence="11">The sequence shown here is derived from an EMBL/GenBank/DDBJ whole genome shotgun (WGS) entry which is preliminary data.</text>
</comment>
<evidence type="ECO:0000256" key="1">
    <source>
        <dbReference type="ARBA" id="ARBA00004123"/>
    </source>
</evidence>